<dbReference type="Proteomes" id="UP001189429">
    <property type="component" value="Unassembled WGS sequence"/>
</dbReference>
<protein>
    <submittedName>
        <fullName evidence="2">Uncharacterized protein</fullName>
    </submittedName>
</protein>
<organism evidence="2 3">
    <name type="scientific">Prorocentrum cordatum</name>
    <dbReference type="NCBI Taxonomy" id="2364126"/>
    <lineage>
        <taxon>Eukaryota</taxon>
        <taxon>Sar</taxon>
        <taxon>Alveolata</taxon>
        <taxon>Dinophyceae</taxon>
        <taxon>Prorocentrales</taxon>
        <taxon>Prorocentraceae</taxon>
        <taxon>Prorocentrum</taxon>
    </lineage>
</organism>
<reference evidence="2" key="1">
    <citation type="submission" date="2023-10" db="EMBL/GenBank/DDBJ databases">
        <authorList>
            <person name="Chen Y."/>
            <person name="Shah S."/>
            <person name="Dougan E. K."/>
            <person name="Thang M."/>
            <person name="Chan C."/>
        </authorList>
    </citation>
    <scope>NUCLEOTIDE SEQUENCE [LARGE SCALE GENOMIC DNA]</scope>
</reference>
<dbReference type="EMBL" id="CAUYUJ010000447">
    <property type="protein sequence ID" value="CAK0790543.1"/>
    <property type="molecule type" value="Genomic_DNA"/>
</dbReference>
<dbReference type="SMART" id="SM00726">
    <property type="entry name" value="UIM"/>
    <property type="match status" value="2"/>
</dbReference>
<evidence type="ECO:0000313" key="2">
    <source>
        <dbReference type="EMBL" id="CAK0790543.1"/>
    </source>
</evidence>
<feature type="non-terminal residue" evidence="2">
    <location>
        <position position="155"/>
    </location>
</feature>
<dbReference type="InterPro" id="IPR003903">
    <property type="entry name" value="UIM_dom"/>
</dbReference>
<gene>
    <name evidence="2" type="ORF">PCOR1329_LOCUS1801</name>
</gene>
<evidence type="ECO:0000313" key="3">
    <source>
        <dbReference type="Proteomes" id="UP001189429"/>
    </source>
</evidence>
<dbReference type="PROSITE" id="PS50330">
    <property type="entry name" value="UIM"/>
    <property type="match status" value="1"/>
</dbReference>
<proteinExistence type="predicted"/>
<sequence>MEDDEDAELAEALRLSLAGSAPAAETADEDDDAELAEALRMSMGGADPEAKRPKVAPPAPMTDADLAAQLEKEDEPLVEVEFERFRGEDKLITDESVKEINSFCEQTGEQYVDPQFPPTSRSLYILEQDAATWQCFRCHSRSPLPPVPPRPTTEE</sequence>
<feature type="region of interest" description="Disordered" evidence="1">
    <location>
        <begin position="40"/>
        <end position="61"/>
    </location>
</feature>
<comment type="caution">
    <text evidence="2">The sequence shown here is derived from an EMBL/GenBank/DDBJ whole genome shotgun (WGS) entry which is preliminary data.</text>
</comment>
<name>A0ABN9PCG4_9DINO</name>
<accession>A0ABN9PCG4</accession>
<keyword evidence="3" id="KW-1185">Reference proteome</keyword>
<evidence type="ECO:0000256" key="1">
    <source>
        <dbReference type="SAM" id="MobiDB-lite"/>
    </source>
</evidence>